<evidence type="ECO:0000313" key="10">
    <source>
        <dbReference type="Proteomes" id="UP000426246"/>
    </source>
</evidence>
<evidence type="ECO:0000256" key="2">
    <source>
        <dbReference type="ARBA" id="ARBA00022448"/>
    </source>
</evidence>
<keyword evidence="3" id="KW-1003">Cell membrane</keyword>
<feature type="transmembrane region" description="Helical" evidence="7">
    <location>
        <begin position="12"/>
        <end position="35"/>
    </location>
</feature>
<dbReference type="GO" id="GO:0055085">
    <property type="term" value="P:transmembrane transport"/>
    <property type="evidence" value="ECO:0007669"/>
    <property type="project" value="InterPro"/>
</dbReference>
<feature type="domain" description="ABC transmembrane type-1" evidence="8">
    <location>
        <begin position="76"/>
        <end position="270"/>
    </location>
</feature>
<feature type="transmembrane region" description="Helical" evidence="7">
    <location>
        <begin position="112"/>
        <end position="131"/>
    </location>
</feature>
<dbReference type="KEGG" id="ppsc:EHS13_35840"/>
<feature type="transmembrane region" description="Helical" evidence="7">
    <location>
        <begin position="185"/>
        <end position="211"/>
    </location>
</feature>
<evidence type="ECO:0000256" key="3">
    <source>
        <dbReference type="ARBA" id="ARBA00022475"/>
    </source>
</evidence>
<keyword evidence="2 7" id="KW-0813">Transport</keyword>
<dbReference type="OrthoDB" id="187395at2"/>
<evidence type="ECO:0000256" key="4">
    <source>
        <dbReference type="ARBA" id="ARBA00022692"/>
    </source>
</evidence>
<name>A0A6B8RTL5_9BACL</name>
<dbReference type="InterPro" id="IPR000515">
    <property type="entry name" value="MetI-like"/>
</dbReference>
<evidence type="ECO:0000256" key="5">
    <source>
        <dbReference type="ARBA" id="ARBA00022989"/>
    </source>
</evidence>
<evidence type="ECO:0000256" key="1">
    <source>
        <dbReference type="ARBA" id="ARBA00004651"/>
    </source>
</evidence>
<dbReference type="CDD" id="cd06261">
    <property type="entry name" value="TM_PBP2"/>
    <property type="match status" value="1"/>
</dbReference>
<feature type="transmembrane region" description="Helical" evidence="7">
    <location>
        <begin position="143"/>
        <end position="164"/>
    </location>
</feature>
<dbReference type="RefSeq" id="WP_155705128.1">
    <property type="nucleotide sequence ID" value="NZ_CP034235.1"/>
</dbReference>
<keyword evidence="10" id="KW-1185">Reference proteome</keyword>
<evidence type="ECO:0000256" key="6">
    <source>
        <dbReference type="ARBA" id="ARBA00023136"/>
    </source>
</evidence>
<dbReference type="GO" id="GO:0005886">
    <property type="term" value="C:plasma membrane"/>
    <property type="evidence" value="ECO:0007669"/>
    <property type="project" value="UniProtKB-SubCell"/>
</dbReference>
<organism evidence="9 10">
    <name type="scientific">Paenibacillus psychroresistens</name>
    <dbReference type="NCBI Taxonomy" id="1778678"/>
    <lineage>
        <taxon>Bacteria</taxon>
        <taxon>Bacillati</taxon>
        <taxon>Bacillota</taxon>
        <taxon>Bacilli</taxon>
        <taxon>Bacillales</taxon>
        <taxon>Paenibacillaceae</taxon>
        <taxon>Paenibacillus</taxon>
    </lineage>
</organism>
<dbReference type="Pfam" id="PF00528">
    <property type="entry name" value="BPD_transp_1"/>
    <property type="match status" value="1"/>
</dbReference>
<keyword evidence="6 7" id="KW-0472">Membrane</keyword>
<dbReference type="AlphaFoldDB" id="A0A6B8RTL5"/>
<protein>
    <submittedName>
        <fullName evidence="9">Carbohydrate ABC transporter permease</fullName>
    </submittedName>
</protein>
<keyword evidence="4 7" id="KW-0812">Transmembrane</keyword>
<reference evidence="10" key="1">
    <citation type="submission" date="2018-11" db="EMBL/GenBank/DDBJ databases">
        <title>Complete genome sequence of Paenibacillus sp. ML311-T8.</title>
        <authorList>
            <person name="Nam Y.-D."/>
            <person name="Kang J."/>
            <person name="Chung W.-H."/>
            <person name="Park Y.S."/>
        </authorList>
    </citation>
    <scope>NUCLEOTIDE SEQUENCE [LARGE SCALE GENOMIC DNA]</scope>
    <source>
        <strain evidence="10">ML311-T8</strain>
    </source>
</reference>
<evidence type="ECO:0000259" key="8">
    <source>
        <dbReference type="PROSITE" id="PS50928"/>
    </source>
</evidence>
<evidence type="ECO:0000256" key="7">
    <source>
        <dbReference type="RuleBase" id="RU363032"/>
    </source>
</evidence>
<comment type="similarity">
    <text evidence="7">Belongs to the binding-protein-dependent transport system permease family.</text>
</comment>
<evidence type="ECO:0000313" key="9">
    <source>
        <dbReference type="EMBL" id="QGQ99860.1"/>
    </source>
</evidence>
<dbReference type="PANTHER" id="PTHR43744:SF9">
    <property type="entry name" value="POLYGALACTURONAN_RHAMNOGALACTURONAN TRANSPORT SYSTEM PERMEASE PROTEIN YTCP"/>
    <property type="match status" value="1"/>
</dbReference>
<sequence length="296" mass="33305">MKIKDTLSIKLFHLFSFIILFFLSILCILPLWLVLAGSFSSDQSIVRKGYSLIPRDFTLEAYKFLFTFPEDIIRAYAVSIGVTVIGTLLGLFLISMAGYVLQRTDLKHRSQISFFIYFTTIFQGGLIPWYILVVNYLHLNDTYAILILVGLSSPFLIILMRSFIKASIPSEMIESAKIDGAGDFKIYYNIVLPLAKPALATVGLFLALNYWNDWFSVSLFIEDKSKYNLQFFMYNMLTQAQVISQLVTSGSASSIRVPTETAKLAISVIAIGPIVLLYPFLQRFFVKGLTLGAVKG</sequence>
<keyword evidence="5 7" id="KW-1133">Transmembrane helix</keyword>
<dbReference type="InterPro" id="IPR035906">
    <property type="entry name" value="MetI-like_sf"/>
</dbReference>
<accession>A0A6B8RTL5</accession>
<gene>
    <name evidence="9" type="ORF">EHS13_35840</name>
</gene>
<dbReference type="EMBL" id="CP034235">
    <property type="protein sequence ID" value="QGQ99860.1"/>
    <property type="molecule type" value="Genomic_DNA"/>
</dbReference>
<feature type="transmembrane region" description="Helical" evidence="7">
    <location>
        <begin position="75"/>
        <end position="100"/>
    </location>
</feature>
<dbReference type="SUPFAM" id="SSF161098">
    <property type="entry name" value="MetI-like"/>
    <property type="match status" value="1"/>
</dbReference>
<feature type="transmembrane region" description="Helical" evidence="7">
    <location>
        <begin position="264"/>
        <end position="281"/>
    </location>
</feature>
<dbReference type="Gene3D" id="1.10.3720.10">
    <property type="entry name" value="MetI-like"/>
    <property type="match status" value="1"/>
</dbReference>
<proteinExistence type="inferred from homology"/>
<dbReference type="PROSITE" id="PS50928">
    <property type="entry name" value="ABC_TM1"/>
    <property type="match status" value="1"/>
</dbReference>
<dbReference type="Proteomes" id="UP000426246">
    <property type="component" value="Chromosome"/>
</dbReference>
<comment type="subcellular location">
    <subcellularLocation>
        <location evidence="1 7">Cell membrane</location>
        <topology evidence="1 7">Multi-pass membrane protein</topology>
    </subcellularLocation>
</comment>
<dbReference type="PANTHER" id="PTHR43744">
    <property type="entry name" value="ABC TRANSPORTER PERMEASE PROTEIN MG189-RELATED-RELATED"/>
    <property type="match status" value="1"/>
</dbReference>